<dbReference type="AlphaFoldDB" id="A0A1I0G4L3"/>
<dbReference type="STRING" id="930131.SAMN05216389_11872"/>
<evidence type="ECO:0000313" key="2">
    <source>
        <dbReference type="EMBL" id="SET64961.1"/>
    </source>
</evidence>
<dbReference type="Gene3D" id="3.40.710.10">
    <property type="entry name" value="DD-peptidase/beta-lactamase superfamily"/>
    <property type="match status" value="1"/>
</dbReference>
<gene>
    <name evidence="2" type="ORF">SAMN05216389_11872</name>
</gene>
<organism evidence="2 3">
    <name type="scientific">Oceanobacillus limi</name>
    <dbReference type="NCBI Taxonomy" id="930131"/>
    <lineage>
        <taxon>Bacteria</taxon>
        <taxon>Bacillati</taxon>
        <taxon>Bacillota</taxon>
        <taxon>Bacilli</taxon>
        <taxon>Bacillales</taxon>
        <taxon>Bacillaceae</taxon>
        <taxon>Oceanobacillus</taxon>
    </lineage>
</organism>
<proteinExistence type="predicted"/>
<accession>A0A1I0G4L3</accession>
<name>A0A1I0G4L3_9BACI</name>
<dbReference type="PANTHER" id="PTHR43283">
    <property type="entry name" value="BETA-LACTAMASE-RELATED"/>
    <property type="match status" value="1"/>
</dbReference>
<dbReference type="SUPFAM" id="SSF56601">
    <property type="entry name" value="beta-lactamase/transpeptidase-like"/>
    <property type="match status" value="1"/>
</dbReference>
<dbReference type="Pfam" id="PF00144">
    <property type="entry name" value="Beta-lactamase"/>
    <property type="match status" value="1"/>
</dbReference>
<dbReference type="InterPro" id="IPR012338">
    <property type="entry name" value="Beta-lactam/transpept-like"/>
</dbReference>
<dbReference type="Proteomes" id="UP000198618">
    <property type="component" value="Unassembled WGS sequence"/>
</dbReference>
<reference evidence="2 3" key="1">
    <citation type="submission" date="2016-10" db="EMBL/GenBank/DDBJ databases">
        <authorList>
            <person name="de Groot N.N."/>
        </authorList>
    </citation>
    <scope>NUCLEOTIDE SEQUENCE [LARGE SCALE GENOMIC DNA]</scope>
    <source>
        <strain evidence="2 3">IBRC-M 10780</strain>
    </source>
</reference>
<evidence type="ECO:0000313" key="3">
    <source>
        <dbReference type="Proteomes" id="UP000198618"/>
    </source>
</evidence>
<dbReference type="PANTHER" id="PTHR43283:SF7">
    <property type="entry name" value="BETA-LACTAMASE-RELATED DOMAIN-CONTAINING PROTEIN"/>
    <property type="match status" value="1"/>
</dbReference>
<sequence length="122" mass="13702">MLLKSDDKNLFEDVHTHLKESDENLGASGSALFIIHNDKIVAESYFGKQSHAKHARAVRADSQFHIASVRKAYIGFAAAYAIYYGYFSIDDPITQFVDDSHVPAYEGVTIRHLLTHTWTSNS</sequence>
<dbReference type="InterPro" id="IPR050789">
    <property type="entry name" value="Diverse_Enzym_Activities"/>
</dbReference>
<evidence type="ECO:0000259" key="1">
    <source>
        <dbReference type="Pfam" id="PF00144"/>
    </source>
</evidence>
<keyword evidence="3" id="KW-1185">Reference proteome</keyword>
<protein>
    <submittedName>
        <fullName evidence="2">Beta-lactamase</fullName>
    </submittedName>
</protein>
<dbReference type="EMBL" id="FOHE01000018">
    <property type="protein sequence ID" value="SET64961.1"/>
    <property type="molecule type" value="Genomic_DNA"/>
</dbReference>
<feature type="domain" description="Beta-lactamase-related" evidence="1">
    <location>
        <begin position="18"/>
        <end position="117"/>
    </location>
</feature>
<dbReference type="RefSeq" id="WP_280139684.1">
    <property type="nucleotide sequence ID" value="NZ_FOHE01000018.1"/>
</dbReference>
<dbReference type="InterPro" id="IPR001466">
    <property type="entry name" value="Beta-lactam-related"/>
</dbReference>